<sequence length="166" mass="18035">MLAACALLPVALPTRATGAPATRMAPVEPPREWQGRPLRPLALGAVEARFAAQFPGRIERLTDGRDVVVWRQVATPTRMLHPAADCYRGLGYRIADARLERDADGALWRCFVATRDGRRVRVCERIVDAAGDAFTDASAWFWAASLGRSAGPWQAVTIATPLGSEP</sequence>
<dbReference type="EMBL" id="JABWMJ010000001">
    <property type="protein sequence ID" value="NUZ04230.1"/>
    <property type="molecule type" value="Genomic_DNA"/>
</dbReference>
<dbReference type="Proteomes" id="UP000529637">
    <property type="component" value="Unassembled WGS sequence"/>
</dbReference>
<keyword evidence="2" id="KW-1185">Reference proteome</keyword>
<proteinExistence type="predicted"/>
<accession>A0A7Y6NJB6</accession>
<evidence type="ECO:0000313" key="1">
    <source>
        <dbReference type="EMBL" id="NUZ04230.1"/>
    </source>
</evidence>
<protein>
    <submittedName>
        <fullName evidence="1">Uncharacterized protein</fullName>
    </submittedName>
</protein>
<reference evidence="1 2" key="1">
    <citation type="submission" date="2020-06" db="EMBL/GenBank/DDBJ databases">
        <title>Schlegella sp. ID0723 isolated from air conditioner.</title>
        <authorList>
            <person name="Kim D.Y."/>
            <person name="Kim D.-U."/>
        </authorList>
    </citation>
    <scope>NUCLEOTIDE SEQUENCE [LARGE SCALE GENOMIC DNA]</scope>
    <source>
        <strain evidence="1 2">ID0723</strain>
    </source>
</reference>
<organism evidence="1 2">
    <name type="scientific">Piscinibacter koreensis</name>
    <dbReference type="NCBI Taxonomy" id="2742824"/>
    <lineage>
        <taxon>Bacteria</taxon>
        <taxon>Pseudomonadati</taxon>
        <taxon>Pseudomonadota</taxon>
        <taxon>Betaproteobacteria</taxon>
        <taxon>Burkholderiales</taxon>
        <taxon>Sphaerotilaceae</taxon>
        <taxon>Piscinibacter</taxon>
    </lineage>
</organism>
<gene>
    <name evidence="1" type="ORF">HQN59_00500</name>
</gene>
<comment type="caution">
    <text evidence="1">The sequence shown here is derived from an EMBL/GenBank/DDBJ whole genome shotgun (WGS) entry which is preliminary data.</text>
</comment>
<dbReference type="AlphaFoldDB" id="A0A7Y6NJB6"/>
<evidence type="ECO:0000313" key="2">
    <source>
        <dbReference type="Proteomes" id="UP000529637"/>
    </source>
</evidence>
<name>A0A7Y6NJB6_9BURK</name>